<feature type="domain" description="WRKY" evidence="6">
    <location>
        <begin position="130"/>
        <end position="193"/>
    </location>
</feature>
<organism evidence="7 8">
    <name type="scientific">Ziziphus jujuba</name>
    <name type="common">Chinese jujube</name>
    <name type="synonym">Ziziphus sativa</name>
    <dbReference type="NCBI Taxonomy" id="326968"/>
    <lineage>
        <taxon>Eukaryota</taxon>
        <taxon>Viridiplantae</taxon>
        <taxon>Streptophyta</taxon>
        <taxon>Embryophyta</taxon>
        <taxon>Tracheophyta</taxon>
        <taxon>Spermatophyta</taxon>
        <taxon>Magnoliopsida</taxon>
        <taxon>eudicotyledons</taxon>
        <taxon>Gunneridae</taxon>
        <taxon>Pentapetalae</taxon>
        <taxon>rosids</taxon>
        <taxon>fabids</taxon>
        <taxon>Rosales</taxon>
        <taxon>Rhamnaceae</taxon>
        <taxon>Paliureae</taxon>
        <taxon>Ziziphus</taxon>
    </lineage>
</organism>
<dbReference type="InterPro" id="IPR036576">
    <property type="entry name" value="WRKY_dom_sf"/>
</dbReference>
<sequence>MDTTWPEKLASGRKRVIDELMEGRELANQLQSVLLSKSDGDGSSSAVSAAEDLVVKIMESFSNTLFILNVNEGDDDVSVSQIQANSHVGSACLDARKSEDSDESCRSISNVKDRRGCYKRRRASPTWKNETPTLIDDGYAWRKYGQKVILNAQYPRNYYRCTHKYDQQCQATKQVQRIQEEPQLFRTTYHGHHTCRNLRAPELMLDCTNITTPGNRSSALISFDGSNGSLPNKHGQQEHPFLSTFSSIKQEFKEEEIPCDINHNQSSSSEYFMPHDLKGFESQRPMAVLSSSLDSDHGDGLSGVMDPVDFDDEILQFEF</sequence>
<evidence type="ECO:0000256" key="5">
    <source>
        <dbReference type="ARBA" id="ARBA00023242"/>
    </source>
</evidence>
<dbReference type="RefSeq" id="XP_015897336.1">
    <property type="nucleotide sequence ID" value="XM_016041850.4"/>
</dbReference>
<dbReference type="SUPFAM" id="SSF118290">
    <property type="entry name" value="WRKY DNA-binding domain"/>
    <property type="match status" value="1"/>
</dbReference>
<evidence type="ECO:0000259" key="6">
    <source>
        <dbReference type="PROSITE" id="PS50811"/>
    </source>
</evidence>
<keyword evidence="5" id="KW-0539">Nucleus</keyword>
<accession>A0A6P4B5H6</accession>
<evidence type="ECO:0000256" key="4">
    <source>
        <dbReference type="ARBA" id="ARBA00023163"/>
    </source>
</evidence>
<reference evidence="8" key="1">
    <citation type="submission" date="2025-08" db="UniProtKB">
        <authorList>
            <consortium name="RefSeq"/>
        </authorList>
    </citation>
    <scope>IDENTIFICATION</scope>
    <source>
        <tissue evidence="8">Seedling</tissue>
    </source>
</reference>
<dbReference type="KEGG" id="zju:107430975"/>
<dbReference type="Proteomes" id="UP001652623">
    <property type="component" value="Chromosome 6"/>
</dbReference>
<evidence type="ECO:0000256" key="1">
    <source>
        <dbReference type="ARBA" id="ARBA00004123"/>
    </source>
</evidence>
<proteinExistence type="predicted"/>
<keyword evidence="2" id="KW-0805">Transcription regulation</keyword>
<dbReference type="InterPro" id="IPR044810">
    <property type="entry name" value="WRKY_plant"/>
</dbReference>
<gene>
    <name evidence="8" type="primary">LOC107430975</name>
</gene>
<keyword evidence="3 8" id="KW-0238">DNA-binding</keyword>
<evidence type="ECO:0000313" key="7">
    <source>
        <dbReference type="Proteomes" id="UP001652623"/>
    </source>
</evidence>
<dbReference type="Pfam" id="PF03106">
    <property type="entry name" value="WRKY"/>
    <property type="match status" value="1"/>
</dbReference>
<dbReference type="GO" id="GO:0005634">
    <property type="term" value="C:nucleus"/>
    <property type="evidence" value="ECO:0007669"/>
    <property type="project" value="UniProtKB-SubCell"/>
</dbReference>
<dbReference type="InParanoid" id="A0A6P4B5H6"/>
<protein>
    <submittedName>
        <fullName evidence="8">WRKY DNA-binding transcription factor 70</fullName>
    </submittedName>
</protein>
<dbReference type="Gene3D" id="2.20.25.80">
    <property type="entry name" value="WRKY domain"/>
    <property type="match status" value="1"/>
</dbReference>
<dbReference type="SMART" id="SM00774">
    <property type="entry name" value="WRKY"/>
    <property type="match status" value="1"/>
</dbReference>
<dbReference type="GO" id="GO:0003700">
    <property type="term" value="F:DNA-binding transcription factor activity"/>
    <property type="evidence" value="ECO:0007669"/>
    <property type="project" value="InterPro"/>
</dbReference>
<dbReference type="PROSITE" id="PS50811">
    <property type="entry name" value="WRKY"/>
    <property type="match status" value="1"/>
</dbReference>
<dbReference type="InterPro" id="IPR003657">
    <property type="entry name" value="WRKY_dom"/>
</dbReference>
<evidence type="ECO:0000256" key="2">
    <source>
        <dbReference type="ARBA" id="ARBA00023015"/>
    </source>
</evidence>
<evidence type="ECO:0000313" key="8">
    <source>
        <dbReference type="RefSeq" id="XP_015897336.1"/>
    </source>
</evidence>
<evidence type="ECO:0000256" key="3">
    <source>
        <dbReference type="ARBA" id="ARBA00023125"/>
    </source>
</evidence>
<dbReference type="AlphaFoldDB" id="A0A6P4B5H6"/>
<dbReference type="FunCoup" id="A0A6P4B5H6">
    <property type="interactions" value="216"/>
</dbReference>
<keyword evidence="4" id="KW-0804">Transcription</keyword>
<dbReference type="GeneID" id="107430975"/>
<keyword evidence="7" id="KW-1185">Reference proteome</keyword>
<dbReference type="PANTHER" id="PTHR32096">
    <property type="entry name" value="WRKY TRANSCRIPTION FACTOR 30-RELATED-RELATED"/>
    <property type="match status" value="1"/>
</dbReference>
<dbReference type="GO" id="GO:0000976">
    <property type="term" value="F:transcription cis-regulatory region binding"/>
    <property type="evidence" value="ECO:0007669"/>
    <property type="project" value="TreeGrafter"/>
</dbReference>
<name>A0A6P4B5H6_ZIZJJ</name>
<comment type="subcellular location">
    <subcellularLocation>
        <location evidence="1">Nucleus</location>
    </subcellularLocation>
</comment>
<dbReference type="PANTHER" id="PTHR32096:SF146">
    <property type="entry name" value="WRKY TRANSCRIPTION FACTOR 19-RELATED"/>
    <property type="match status" value="1"/>
</dbReference>